<dbReference type="Pfam" id="PF10756">
    <property type="entry name" value="bPH_6"/>
    <property type="match status" value="1"/>
</dbReference>
<keyword evidence="1" id="KW-1133">Transmembrane helix</keyword>
<gene>
    <name evidence="4" type="primary">cfp6</name>
    <name evidence="4" type="ORF">NCTC949_01392</name>
    <name evidence="3" type="ORF">UL82_04135</name>
</gene>
<evidence type="ECO:0000313" key="4">
    <source>
        <dbReference type="EMBL" id="VEH06921.1"/>
    </source>
</evidence>
<feature type="transmembrane region" description="Helical" evidence="1">
    <location>
        <begin position="43"/>
        <end position="60"/>
    </location>
</feature>
<name>A0A0F6QZA3_9CORY</name>
<evidence type="ECO:0000313" key="3">
    <source>
        <dbReference type="EMBL" id="AKE41032.1"/>
    </source>
</evidence>
<dbReference type="STRING" id="35755.UL82_04135"/>
<dbReference type="InterPro" id="IPR019692">
    <property type="entry name" value="CFP-6_PH"/>
</dbReference>
<dbReference type="OrthoDB" id="5190396at2"/>
<keyword evidence="5" id="KW-1185">Reference proteome</keyword>
<dbReference type="EMBL" id="LR134377">
    <property type="protein sequence ID" value="VEH06921.1"/>
    <property type="molecule type" value="Genomic_DNA"/>
</dbReference>
<evidence type="ECO:0000313" key="5">
    <source>
        <dbReference type="Proteomes" id="UP000033457"/>
    </source>
</evidence>
<dbReference type="HOGENOM" id="CLU_092736_0_1_11"/>
<keyword evidence="1" id="KW-0472">Membrane</keyword>
<evidence type="ECO:0000256" key="1">
    <source>
        <dbReference type="SAM" id="Phobius"/>
    </source>
</evidence>
<accession>A0A0F6QZA3</accession>
<sequence>MSAHPTSAREEKDSVVFSPDRTHLLAAGLMTIMMILILASLPWYFMVVTALPLIFILWVLRAKTVLNDEGISATYLFKSAQQAHWNEISGVGFQGAKAFVERNDGTSFSLPGVTFNSLPALEEASAGRIPDALSQGLAAANDKVRIVRRDGQEILISKQEYEALQAKKQSDTESA</sequence>
<dbReference type="EMBL" id="CP011312">
    <property type="protein sequence ID" value="AKE41032.1"/>
    <property type="molecule type" value="Genomic_DNA"/>
</dbReference>
<reference evidence="4 6" key="2">
    <citation type="submission" date="2018-12" db="EMBL/GenBank/DDBJ databases">
        <authorList>
            <consortium name="Pathogen Informatics"/>
        </authorList>
    </citation>
    <scope>NUCLEOTIDE SEQUENCE [LARGE SCALE GENOMIC DNA]</scope>
    <source>
        <strain evidence="4 6">NCTC949</strain>
    </source>
</reference>
<organism evidence="3 5">
    <name type="scientific">Corynebacterium kutscheri</name>
    <dbReference type="NCBI Taxonomy" id="35755"/>
    <lineage>
        <taxon>Bacteria</taxon>
        <taxon>Bacillati</taxon>
        <taxon>Actinomycetota</taxon>
        <taxon>Actinomycetes</taxon>
        <taxon>Mycobacteriales</taxon>
        <taxon>Corynebacteriaceae</taxon>
        <taxon>Corynebacterium</taxon>
    </lineage>
</organism>
<protein>
    <submittedName>
        <fullName evidence="3">Bacterial PH domain</fullName>
    </submittedName>
    <submittedName>
        <fullName evidence="4">Low molecular weight protein antigen 6</fullName>
    </submittedName>
</protein>
<dbReference type="Proteomes" id="UP000033457">
    <property type="component" value="Chromosome"/>
</dbReference>
<dbReference type="KEGG" id="cku:UL82_04135"/>
<proteinExistence type="predicted"/>
<dbReference type="AlphaFoldDB" id="A0A0F6QZA3"/>
<dbReference type="Proteomes" id="UP000271380">
    <property type="component" value="Chromosome"/>
</dbReference>
<reference evidence="3 5" key="1">
    <citation type="journal article" date="2015" name="Genome Announc.">
        <title>Complete Genome Sequence of Corynebacterium kutscheri DSM 20755, a Corynebacterial Type Strain with Remarkably Low G+C Content of Chromosomal DNA.</title>
        <authorList>
            <person name="Ruckert C."/>
            <person name="Albersmeier A."/>
            <person name="Winkler A."/>
            <person name="Tauch A."/>
        </authorList>
    </citation>
    <scope>NUCLEOTIDE SEQUENCE [LARGE SCALE GENOMIC DNA]</scope>
    <source>
        <strain evidence="3 5">DSM 20755</strain>
    </source>
</reference>
<feature type="domain" description="Low molecular weight protein antigen 6 PH" evidence="2">
    <location>
        <begin position="61"/>
        <end position="132"/>
    </location>
</feature>
<evidence type="ECO:0000313" key="6">
    <source>
        <dbReference type="Proteomes" id="UP000271380"/>
    </source>
</evidence>
<keyword evidence="1" id="KW-0812">Transmembrane</keyword>
<evidence type="ECO:0000259" key="2">
    <source>
        <dbReference type="Pfam" id="PF10756"/>
    </source>
</evidence>
<dbReference type="RefSeq" id="WP_046439141.1">
    <property type="nucleotide sequence ID" value="NZ_CP011312.1"/>
</dbReference>